<dbReference type="Pfam" id="PF13087">
    <property type="entry name" value="AAA_12"/>
    <property type="match status" value="1"/>
</dbReference>
<keyword evidence="1" id="KW-0547">Nucleotide-binding</keyword>
<dbReference type="Gene3D" id="3.40.50.300">
    <property type="entry name" value="P-loop containing nucleotide triphosphate hydrolases"/>
    <property type="match status" value="2"/>
</dbReference>
<dbReference type="STRING" id="1631356.VV01_06330"/>
<dbReference type="EMBL" id="LAIR01000002">
    <property type="protein sequence ID" value="KNX36851.1"/>
    <property type="molecule type" value="Genomic_DNA"/>
</dbReference>
<dbReference type="InterPro" id="IPR012337">
    <property type="entry name" value="RNaseH-like_sf"/>
</dbReference>
<dbReference type="OrthoDB" id="9757917at2"/>
<dbReference type="PANTHER" id="PTHR43788:SF8">
    <property type="entry name" value="DNA-BINDING PROTEIN SMUBP-2"/>
    <property type="match status" value="1"/>
</dbReference>
<dbReference type="GO" id="GO:0005524">
    <property type="term" value="F:ATP binding"/>
    <property type="evidence" value="ECO:0007669"/>
    <property type="project" value="UniProtKB-KW"/>
</dbReference>
<dbReference type="SUPFAM" id="SSF52540">
    <property type="entry name" value="P-loop containing nucleoside triphosphate hydrolases"/>
    <property type="match status" value="1"/>
</dbReference>
<dbReference type="InterPro" id="IPR047187">
    <property type="entry name" value="SF1_C_Upf1"/>
</dbReference>
<dbReference type="CDD" id="cd18808">
    <property type="entry name" value="SF1_C_Upf1"/>
    <property type="match status" value="1"/>
</dbReference>
<dbReference type="GO" id="GO:0043139">
    <property type="term" value="F:5'-3' DNA helicase activity"/>
    <property type="evidence" value="ECO:0007669"/>
    <property type="project" value="TreeGrafter"/>
</dbReference>
<keyword evidence="3" id="KW-0347">Helicase</keyword>
<dbReference type="InterPro" id="IPR038720">
    <property type="entry name" value="YprB_RNase_H-like_dom"/>
</dbReference>
<dbReference type="SMART" id="SM00382">
    <property type="entry name" value="AAA"/>
    <property type="match status" value="1"/>
</dbReference>
<dbReference type="PATRIC" id="fig|1631356.3.peg.1212"/>
<dbReference type="GO" id="GO:0016787">
    <property type="term" value="F:hydrolase activity"/>
    <property type="evidence" value="ECO:0007669"/>
    <property type="project" value="UniProtKB-KW"/>
</dbReference>
<keyword evidence="2" id="KW-0378">Hydrolase</keyword>
<protein>
    <recommendedName>
        <fullName evidence="5">AAA+ ATPase domain-containing protein</fullName>
    </recommendedName>
</protein>
<dbReference type="InterPro" id="IPR003593">
    <property type="entry name" value="AAA+_ATPase"/>
</dbReference>
<accession>A0A0L6CG99</accession>
<dbReference type="InterPro" id="IPR050534">
    <property type="entry name" value="Coronavir_polyprotein_1ab"/>
</dbReference>
<evidence type="ECO:0000256" key="3">
    <source>
        <dbReference type="ARBA" id="ARBA00022806"/>
    </source>
</evidence>
<comment type="caution">
    <text evidence="6">The sequence shown here is derived from an EMBL/GenBank/DDBJ whole genome shotgun (WGS) entry which is preliminary data.</text>
</comment>
<dbReference type="NCBIfam" id="TIGR03491">
    <property type="entry name" value="TM0106 family RecB-like putative nuclease"/>
    <property type="match status" value="1"/>
</dbReference>
<dbReference type="RefSeq" id="WP_050669147.1">
    <property type="nucleotide sequence ID" value="NZ_LAIR01000002.1"/>
</dbReference>
<evidence type="ECO:0000313" key="7">
    <source>
        <dbReference type="Proteomes" id="UP000037397"/>
    </source>
</evidence>
<dbReference type="InterPro" id="IPR041679">
    <property type="entry name" value="DNA2/NAM7-like_C"/>
</dbReference>
<evidence type="ECO:0000256" key="4">
    <source>
        <dbReference type="ARBA" id="ARBA00022840"/>
    </source>
</evidence>
<gene>
    <name evidence="6" type="ORF">VV01_06330</name>
</gene>
<reference evidence="7" key="1">
    <citation type="submission" date="2015-03" db="EMBL/GenBank/DDBJ databases">
        <title>Luteipulveratus halotolerans sp. nov., a novel actinobacterium (Dermacoccaceae) from Sarawak, Malaysia.</title>
        <authorList>
            <person name="Juboi H."/>
            <person name="Basik A."/>
            <person name="Shamsul S.S."/>
            <person name="Arnold P."/>
            <person name="Schmitt E.K."/>
            <person name="Sanglier J.-J."/>
            <person name="Yeo T."/>
        </authorList>
    </citation>
    <scope>NUCLEOTIDE SEQUENCE [LARGE SCALE GENOMIC DNA]</scope>
    <source>
        <strain evidence="7">C296001</strain>
    </source>
</reference>
<evidence type="ECO:0000256" key="2">
    <source>
        <dbReference type="ARBA" id="ARBA00022801"/>
    </source>
</evidence>
<dbReference type="InterPro" id="IPR019993">
    <property type="entry name" value="RecB_nuclease_TM0106_put"/>
</dbReference>
<feature type="domain" description="AAA+ ATPase" evidence="5">
    <location>
        <begin position="723"/>
        <end position="902"/>
    </location>
</feature>
<keyword evidence="7" id="KW-1185">Reference proteome</keyword>
<keyword evidence="4" id="KW-0067">ATP-binding</keyword>
<evidence type="ECO:0000259" key="5">
    <source>
        <dbReference type="SMART" id="SM00382"/>
    </source>
</evidence>
<sequence>MQRVDGRIVLSPTDLTKHVACPHITTLDLQWLSDDRGERRPQGADDALKLVFAKGISHERDYLAQLRERGRSVTEISDRDRVRAEAATVEAMRSGADVIYQATLFDGVWVGHADFLLRREIPSDLGSWSYDIADTKLARRLKVPALLQMAMYAERLTSLQGVAPQQLVVVTGDKQEHPWRLVDVASYARRIRERLEGVVAAPPGTEPAPVAHCVMCRWQTVCEEQWVAEDDLVQVAGLRGDQRMALRSKGIATLTQLAEATPEQVGDALSPLTRDRLLHQARLQVRERDAGQAAYDLLPPEPGKGLQRLPEPAGGDVYLDFEGDPWAADGAGHEYLAGLWERSGTFSSWWAHDFEQEGKLVTDLIDDLMRRWAADPGMHIYHYAPYEVTALQRMTARHATREAELDQLLRAERFVDLYAVVKQGLRISKPSYSIKKLEDFYWGHTRTAESDDEVADAMTSVVDYERWLTDGDQSILDAIESYNRDDVRSTHDLHVWLEQRRSELAGTGVALSRPTPPPLKEVSEGELAEAELSERLLDAGHSLLAGCVGWHRREARPGWWAFFRYGAMTDEEIVADGTAIGRAGGPVFVEDVLSKTGRATSKRWRYPFPAQDCGLRVGSRLHDVDSGDSVGEALELDPVEGWVDLKVGARFEPKQVRGFGPPGPIGDEVLRGSIQRCADEVLAGGRPLGAALIDRTVPSARDLEPREGETPKDVVVRVGSTVRQQVLAVQGPPGTGKTYAASALIRQLLDSGKTVGVTALSHAVIENLLHGVGRPAWQKAPVPEEPPDDGITRVSSNEAIEAGLSDGSINLVGGTAWLWARESMAEAVDVLVIDEAGQFSLANAVAVAQGARALVLLGDPQQLTQPTQATHPFGAGASALDHLLDGHDTIPADRGVFLDRSFRMHPQVCSFVSDLMYDGRLLPADGRDRQVVRAPGRVSGAGLRWVPVEHHGNAAESVEEAEAVRTLVADLVRGTWTDADGNQHGLTVDDVLVVAAYNAHVAQLAAHLPDGVQVGTVDRFQGRQAPVVIYAMGASSAAEAPRGVDFLYDLHRLNVAVSRAKAMAVVVGSPALLEAEVHTPQQLRSVNALCRYVDLSEQPGGG</sequence>
<dbReference type="Pfam" id="PF13604">
    <property type="entry name" value="AAA_30"/>
    <property type="match status" value="1"/>
</dbReference>
<dbReference type="SUPFAM" id="SSF53098">
    <property type="entry name" value="Ribonuclease H-like"/>
    <property type="match status" value="1"/>
</dbReference>
<dbReference type="PANTHER" id="PTHR43788">
    <property type="entry name" value="DNA2/NAM7 HELICASE FAMILY MEMBER"/>
    <property type="match status" value="1"/>
</dbReference>
<evidence type="ECO:0000256" key="1">
    <source>
        <dbReference type="ARBA" id="ARBA00022741"/>
    </source>
</evidence>
<organism evidence="6 7">
    <name type="scientific">Luteipulveratus halotolerans</name>
    <dbReference type="NCBI Taxonomy" id="1631356"/>
    <lineage>
        <taxon>Bacteria</taxon>
        <taxon>Bacillati</taxon>
        <taxon>Actinomycetota</taxon>
        <taxon>Actinomycetes</taxon>
        <taxon>Micrococcales</taxon>
        <taxon>Dermacoccaceae</taxon>
        <taxon>Luteipulveratus</taxon>
    </lineage>
</organism>
<dbReference type="CDD" id="cd17934">
    <property type="entry name" value="DEXXQc_Upf1-like"/>
    <property type="match status" value="1"/>
</dbReference>
<name>A0A0L6CG99_9MICO</name>
<dbReference type="Pfam" id="PF13482">
    <property type="entry name" value="RNase_H_2"/>
    <property type="match status" value="1"/>
</dbReference>
<dbReference type="InterPro" id="IPR027417">
    <property type="entry name" value="P-loop_NTPase"/>
</dbReference>
<dbReference type="Proteomes" id="UP000037397">
    <property type="component" value="Unassembled WGS sequence"/>
</dbReference>
<dbReference type="AlphaFoldDB" id="A0A0L6CG99"/>
<proteinExistence type="predicted"/>
<evidence type="ECO:0000313" key="6">
    <source>
        <dbReference type="EMBL" id="KNX36851.1"/>
    </source>
</evidence>